<keyword evidence="4" id="KW-1185">Reference proteome</keyword>
<keyword evidence="2" id="KW-0378">Hydrolase</keyword>
<proteinExistence type="predicted"/>
<name>A0A1C3NRU7_9XANT</name>
<dbReference type="EMBL" id="MDCE01000047">
    <property type="protein sequence ID" value="PPV04886.1"/>
    <property type="molecule type" value="Genomic_DNA"/>
</dbReference>
<accession>A0A1C3NRU7</accession>
<reference evidence="1 4" key="2">
    <citation type="submission" date="2016-08" db="EMBL/GenBank/DDBJ databases">
        <title>Evolution of the type three secretion system and type three effector repertoires in Xanthomonas.</title>
        <authorList>
            <person name="Merda D."/>
            <person name="Briand M."/>
            <person name="Bosis E."/>
            <person name="Rousseau C."/>
            <person name="Portier P."/>
            <person name="Jacques M.-A."/>
            <person name="Fischer-Le Saux M."/>
        </authorList>
    </citation>
    <scope>NUCLEOTIDE SEQUENCE [LARGE SCALE GENOMIC DNA]</scope>
    <source>
        <strain evidence="1 4">CFBP1976</strain>
    </source>
</reference>
<protein>
    <submittedName>
        <fullName evidence="1">FAH family protein</fullName>
    </submittedName>
    <submittedName>
        <fullName evidence="2">Fumarylacetoacetate hydrolase, partial</fullName>
    </submittedName>
</protein>
<dbReference type="RefSeq" id="WP_065470237.1">
    <property type="nucleotide sequence ID" value="NZ_FLTX01000076.1"/>
</dbReference>
<dbReference type="InterPro" id="IPR036663">
    <property type="entry name" value="Fumarylacetoacetase_C_sf"/>
</dbReference>
<dbReference type="Gene3D" id="3.90.850.10">
    <property type="entry name" value="Fumarylacetoacetase-like, C-terminal domain"/>
    <property type="match status" value="1"/>
</dbReference>
<evidence type="ECO:0000313" key="1">
    <source>
        <dbReference type="EMBL" id="PPV04886.1"/>
    </source>
</evidence>
<dbReference type="SUPFAM" id="SSF56529">
    <property type="entry name" value="FAH"/>
    <property type="match status" value="1"/>
</dbReference>
<dbReference type="Proteomes" id="UP000092503">
    <property type="component" value="Unassembled WGS sequence"/>
</dbReference>
<dbReference type="NCBIfam" id="NF040903">
    <property type="entry name" value="GguC"/>
    <property type="match status" value="1"/>
</dbReference>
<dbReference type="InterPro" id="IPR009645">
    <property type="entry name" value="GguC"/>
</dbReference>
<dbReference type="GO" id="GO:0016787">
    <property type="term" value="F:hydrolase activity"/>
    <property type="evidence" value="ECO:0007669"/>
    <property type="project" value="UniProtKB-KW"/>
</dbReference>
<dbReference type="Proteomes" id="UP000239710">
    <property type="component" value="Unassembled WGS sequence"/>
</dbReference>
<dbReference type="PIRSF" id="PIRSF033905">
    <property type="entry name" value="UCP033905"/>
    <property type="match status" value="1"/>
</dbReference>
<reference evidence="2 3" key="1">
    <citation type="submission" date="2016-06" db="EMBL/GenBank/DDBJ databases">
        <authorList>
            <person name="Kjaerup R.B."/>
            <person name="Dalgaard T.S."/>
            <person name="Juul-Madsen H.R."/>
        </authorList>
    </citation>
    <scope>NUCLEOTIDE SEQUENCE [LARGE SCALE GENOMIC DNA]</scope>
    <source>
        <strain evidence="2">LMG947</strain>
    </source>
</reference>
<organism evidence="2 3">
    <name type="scientific">Xanthomonas bromi</name>
    <dbReference type="NCBI Taxonomy" id="56449"/>
    <lineage>
        <taxon>Bacteria</taxon>
        <taxon>Pseudomonadati</taxon>
        <taxon>Pseudomonadota</taxon>
        <taxon>Gammaproteobacteria</taxon>
        <taxon>Lysobacterales</taxon>
        <taxon>Lysobacteraceae</taxon>
        <taxon>Xanthomonas</taxon>
    </lineage>
</organism>
<evidence type="ECO:0000313" key="4">
    <source>
        <dbReference type="Proteomes" id="UP000239710"/>
    </source>
</evidence>
<dbReference type="AlphaFoldDB" id="A0A1C3NRU7"/>
<evidence type="ECO:0000313" key="2">
    <source>
        <dbReference type="EMBL" id="SBV53117.1"/>
    </source>
</evidence>
<dbReference type="EMBL" id="FLTX01000076">
    <property type="protein sequence ID" value="SBV53117.1"/>
    <property type="molecule type" value="Genomic_DNA"/>
</dbReference>
<dbReference type="OrthoDB" id="108649at2"/>
<gene>
    <name evidence="2" type="ORF">XBLMG947_3921</name>
    <name evidence="1" type="ORF">XbrCFBP1976_20025</name>
</gene>
<dbReference type="STRING" id="56449.XBLMG947_3921"/>
<evidence type="ECO:0000313" key="3">
    <source>
        <dbReference type="Proteomes" id="UP000092503"/>
    </source>
</evidence>
<sequence>MRLIQFLDDGGSARVGAVTADGRQVRQLDGVESSYALASAAIAAGRTLEEQAAGHGGDTLRDYPALLESQRVLTPLQHPDPAHCLVTGTGLTHLGSAAARDAMHQTLQQQSQAGTLTDSMKMFQWGVEGGIPRDGKPGAQPEWFFKGDGSIVVAPGAPLPSPDFALDGGEEPELVGLYLIGPDGTPHRLGFAIGNEFSDHVTERQNYLYLAHSKLRACAIGPELRSGALPADLRGVSRIRRGRELVWEKPFVTGEANMCHSLANLEYHHFKYAAHRRPGDVHLHFFGTATLSFADQVKVEPGDRFEIDLPALGEPLVNPLRRAASGFALGGVHVL</sequence>